<name>A0A191WI24_9MICO</name>
<keyword evidence="2" id="KW-1133">Transmembrane helix</keyword>
<evidence type="ECO:0000256" key="1">
    <source>
        <dbReference type="SAM" id="MobiDB-lite"/>
    </source>
</evidence>
<feature type="transmembrane region" description="Helical" evidence="2">
    <location>
        <begin position="151"/>
        <end position="171"/>
    </location>
</feature>
<feature type="transmembrane region" description="Helical" evidence="2">
    <location>
        <begin position="56"/>
        <end position="77"/>
    </location>
</feature>
<reference evidence="4" key="2">
    <citation type="submission" date="2016-01" db="EMBL/GenBank/DDBJ databases">
        <title>Complete genome sequence of Agromyces aureus AR33T and comparison with related organisms.</title>
        <authorList>
            <person name="Corretto E."/>
            <person name="Antonielli L."/>
            <person name="Sessitsch A."/>
            <person name="Brader G."/>
        </authorList>
    </citation>
    <scope>NUCLEOTIDE SEQUENCE [LARGE SCALE GENOMIC DNA]</scope>
    <source>
        <strain evidence="4">AR33</strain>
    </source>
</reference>
<feature type="region of interest" description="Disordered" evidence="1">
    <location>
        <begin position="253"/>
        <end position="273"/>
    </location>
</feature>
<dbReference type="OrthoDB" id="3578663at2"/>
<keyword evidence="2" id="KW-0812">Transmembrane</keyword>
<dbReference type="AlphaFoldDB" id="A0A191WI24"/>
<dbReference type="KEGG" id="agy:ATC03_15500"/>
<feature type="compositionally biased region" description="Low complexity" evidence="1">
    <location>
        <begin position="11"/>
        <end position="24"/>
    </location>
</feature>
<feature type="transmembrane region" description="Helical" evidence="2">
    <location>
        <begin position="115"/>
        <end position="139"/>
    </location>
</feature>
<sequence length="317" mass="32612">MTWNAPDPKDAPAGSAPGAAAPAADTTAAAAPPLTAPSPAAAAAPAAKALRGYRRLAIVVLVASLSITAVVGIVTLLSGEFGEVQGRVLSTTLLIAGASILALCHLTVVARPARIVGLIGLGASAVVLVIGLVLIWTPWYDNGGGWPSELWRWFGITSIVAVSLAHANLLLQLSGRRRRAVRTALWITLAAITIVALMLIIPILSDWRIPGDNGDTYWRWFGVVAIVDALGTIVLPVVALLVREQPAAIAEAPASGATDAAGAPSFDGGPPAASARDVLERRIAGLTARTGLDRTALLEAALDDFEARRTGTPPPVE</sequence>
<keyword evidence="4" id="KW-1185">Reference proteome</keyword>
<evidence type="ECO:0000313" key="4">
    <source>
        <dbReference type="Proteomes" id="UP000078437"/>
    </source>
</evidence>
<gene>
    <name evidence="3" type="ORF">ATC03_15500</name>
</gene>
<feature type="region of interest" description="Disordered" evidence="1">
    <location>
        <begin position="1"/>
        <end position="24"/>
    </location>
</feature>
<feature type="transmembrane region" description="Helical" evidence="2">
    <location>
        <begin position="183"/>
        <end position="205"/>
    </location>
</feature>
<feature type="transmembrane region" description="Helical" evidence="2">
    <location>
        <begin position="217"/>
        <end position="242"/>
    </location>
</feature>
<proteinExistence type="predicted"/>
<feature type="transmembrane region" description="Helical" evidence="2">
    <location>
        <begin position="89"/>
        <end position="108"/>
    </location>
</feature>
<protein>
    <submittedName>
        <fullName evidence="3">Uncharacterized protein</fullName>
    </submittedName>
</protein>
<accession>A0A191WI24</accession>
<evidence type="ECO:0000256" key="2">
    <source>
        <dbReference type="SAM" id="Phobius"/>
    </source>
</evidence>
<dbReference type="Proteomes" id="UP000078437">
    <property type="component" value="Chromosome"/>
</dbReference>
<organism evidence="3 4">
    <name type="scientific">Agromyces aureus</name>
    <dbReference type="NCBI Taxonomy" id="453304"/>
    <lineage>
        <taxon>Bacteria</taxon>
        <taxon>Bacillati</taxon>
        <taxon>Actinomycetota</taxon>
        <taxon>Actinomycetes</taxon>
        <taxon>Micrococcales</taxon>
        <taxon>Microbacteriaceae</taxon>
        <taxon>Agromyces</taxon>
    </lineage>
</organism>
<feature type="compositionally biased region" description="Low complexity" evidence="1">
    <location>
        <begin position="253"/>
        <end position="265"/>
    </location>
</feature>
<dbReference type="EMBL" id="CP013979">
    <property type="protein sequence ID" value="ANJ27911.1"/>
    <property type="molecule type" value="Genomic_DNA"/>
</dbReference>
<reference evidence="3 4" key="1">
    <citation type="journal article" date="2016" name="Int. J. Syst. Evol. Microbiol.">
        <title>Agromyces aureus sp. nov., isolated from the rhizosphere of Salix caprea L. grown in a heavy-metal-contaminated soil.</title>
        <authorList>
            <person name="Corretto E."/>
            <person name="Antonielli L."/>
            <person name="Sessitsch A."/>
            <person name="Compant S."/>
            <person name="Gorfer M."/>
            <person name="Kuffner M."/>
            <person name="Brader G."/>
        </authorList>
    </citation>
    <scope>NUCLEOTIDE SEQUENCE [LARGE SCALE GENOMIC DNA]</scope>
    <source>
        <strain evidence="3 4">AR33</strain>
    </source>
</reference>
<dbReference type="RefSeq" id="WP_067879008.1">
    <property type="nucleotide sequence ID" value="NZ_CP013979.1"/>
</dbReference>
<evidence type="ECO:0000313" key="3">
    <source>
        <dbReference type="EMBL" id="ANJ27911.1"/>
    </source>
</evidence>
<keyword evidence="2" id="KW-0472">Membrane</keyword>